<dbReference type="InterPro" id="IPR042467">
    <property type="entry name" value="Peptidase_C65_otubain_sub2"/>
</dbReference>
<dbReference type="InterPro" id="IPR042468">
    <property type="entry name" value="Peptidase_C65_otubain_sub1"/>
</dbReference>
<comment type="similarity">
    <text evidence="2 7">Belongs to the peptidase C65 family.</text>
</comment>
<feature type="domain" description="OTU" evidence="10">
    <location>
        <begin position="112"/>
        <end position="307"/>
    </location>
</feature>
<feature type="active site" evidence="8">
    <location>
        <position position="300"/>
    </location>
</feature>
<dbReference type="Gene3D" id="1.20.1300.20">
    <property type="entry name" value="Peptidase C65 Otubain, subdomain 2"/>
    <property type="match status" value="1"/>
</dbReference>
<evidence type="ECO:0000256" key="1">
    <source>
        <dbReference type="ARBA" id="ARBA00000707"/>
    </source>
</evidence>
<dbReference type="InterPro" id="IPR016615">
    <property type="entry name" value="Otubain"/>
</dbReference>
<dbReference type="InterPro" id="IPR019400">
    <property type="entry name" value="Peptidase_C65_otubain"/>
</dbReference>
<sequence length="307" mass="35848">MEIDRSAPTLGEWMDRQVNRLNYRQDTVCMPMSTNVNEVMGEEPRLVDQLYKDDEGLFEKANKQNEEIEDEVKRSQPLVGAKLPISSLVEMYDANESSEYHLKAKELAEVYGSLRRIRGDGNCFYRAMLCAELESLFIDENERRRFTEVCKGWRDRLMKLGFPEFTTTDFCDWFDELLDEIASGKRNEEATISSLNEDGPSNYYVTFFRLVTSGYLRDNSLLYEGFIEGGRNIEQFCRDEIEPMWKDCDHLGIIALTNAIQVSIRIEYMDRSAAPDGGRHYDFIVEGRPPRLFFLYRPGHYDVLYKK</sequence>
<keyword evidence="5 7" id="KW-0378">Hydrolase</keyword>
<dbReference type="InterPro" id="IPR038765">
    <property type="entry name" value="Papain-like_cys_pep_sf"/>
</dbReference>
<evidence type="ECO:0000256" key="3">
    <source>
        <dbReference type="ARBA" id="ARBA00022670"/>
    </source>
</evidence>
<feature type="site" description="Interacts with free ubiquitin" evidence="9">
    <location>
        <position position="296"/>
    </location>
</feature>
<accession>F1KYZ3</accession>
<dbReference type="PANTHER" id="PTHR12931:SF15">
    <property type="entry name" value="UBIQUITIN THIOESTERASE OTUBAIN-LIKE"/>
    <property type="match status" value="1"/>
</dbReference>
<feature type="site" description="Interacts with free ubiquitin" evidence="9">
    <location>
        <position position="301"/>
    </location>
</feature>
<keyword evidence="6 7" id="KW-0788">Thiol protease</keyword>
<dbReference type="Pfam" id="PF10275">
    <property type="entry name" value="Peptidase_C65"/>
    <property type="match status" value="1"/>
</dbReference>
<protein>
    <recommendedName>
        <fullName evidence="7">Ubiquitin thioesterase</fullName>
        <ecNumber evidence="7">3.4.19.12</ecNumber>
    </recommendedName>
</protein>
<comment type="catalytic activity">
    <reaction evidence="1 7">
        <text>Thiol-dependent hydrolysis of ester, thioester, amide, peptide and isopeptide bonds formed by the C-terminal Gly of ubiquitin (a 76-residue protein attached to proteins as an intracellular targeting signal).</text>
        <dbReference type="EC" id="3.4.19.12"/>
    </reaction>
</comment>
<dbReference type="PROSITE" id="PS50802">
    <property type="entry name" value="OTU"/>
    <property type="match status" value="1"/>
</dbReference>
<feature type="site" description="Interacts with free ubiquitin" evidence="9">
    <location>
        <position position="254"/>
    </location>
</feature>
<feature type="active site" evidence="8">
    <location>
        <position position="120"/>
    </location>
</feature>
<dbReference type="AlphaFoldDB" id="F1KYZ3"/>
<dbReference type="FunFam" id="1.20.1300.20:FF:000001">
    <property type="entry name" value="Ubiquitin thioesterase OTUB1"/>
    <property type="match status" value="1"/>
</dbReference>
<dbReference type="InterPro" id="IPR003323">
    <property type="entry name" value="OTU_dom"/>
</dbReference>
<feature type="site" description="Interacts with free ubiquitin" evidence="9">
    <location>
        <position position="270"/>
    </location>
</feature>
<dbReference type="GO" id="GO:0071108">
    <property type="term" value="P:protein K48-linked deubiquitination"/>
    <property type="evidence" value="ECO:0007669"/>
    <property type="project" value="TreeGrafter"/>
</dbReference>
<evidence type="ECO:0000256" key="5">
    <source>
        <dbReference type="ARBA" id="ARBA00022801"/>
    </source>
</evidence>
<evidence type="ECO:0000256" key="8">
    <source>
        <dbReference type="PIRSR" id="PIRSR013503-1"/>
    </source>
</evidence>
<dbReference type="GO" id="GO:0004843">
    <property type="term" value="F:cysteine-type deubiquitinase activity"/>
    <property type="evidence" value="ECO:0007669"/>
    <property type="project" value="UniProtKB-UniRule"/>
</dbReference>
<dbReference type="EC" id="3.4.19.12" evidence="7"/>
<dbReference type="PANTHER" id="PTHR12931">
    <property type="entry name" value="UBIQUITIN THIOLESTERASE PROTEIN OTUB"/>
    <property type="match status" value="1"/>
</dbReference>
<evidence type="ECO:0000256" key="2">
    <source>
        <dbReference type="ARBA" id="ARBA00006579"/>
    </source>
</evidence>
<dbReference type="GO" id="GO:0043130">
    <property type="term" value="F:ubiquitin binding"/>
    <property type="evidence" value="ECO:0007669"/>
    <property type="project" value="UniProtKB-UniRule"/>
</dbReference>
<evidence type="ECO:0000256" key="7">
    <source>
        <dbReference type="PIRNR" id="PIRNR013503"/>
    </source>
</evidence>
<feature type="site" description="Interacts with free ubiquitin" evidence="9">
    <location>
        <position position="268"/>
    </location>
</feature>
<keyword evidence="4 7" id="KW-0833">Ubl conjugation pathway</keyword>
<dbReference type="GO" id="GO:0005634">
    <property type="term" value="C:nucleus"/>
    <property type="evidence" value="ECO:0007669"/>
    <property type="project" value="TreeGrafter"/>
</dbReference>
<dbReference type="EMBL" id="JI168293">
    <property type="protein sequence ID" value="ADY43097.1"/>
    <property type="molecule type" value="mRNA"/>
</dbReference>
<dbReference type="GO" id="GO:0006508">
    <property type="term" value="P:proteolysis"/>
    <property type="evidence" value="ECO:0007669"/>
    <property type="project" value="UniProtKB-KW"/>
</dbReference>
<dbReference type="SUPFAM" id="SSF54001">
    <property type="entry name" value="Cysteine proteinases"/>
    <property type="match status" value="1"/>
</dbReference>
<dbReference type="PIRSF" id="PIRSF013503">
    <property type="entry name" value="Ubiquitin_thioesterase_Otubain"/>
    <property type="match status" value="1"/>
</dbReference>
<evidence type="ECO:0000256" key="4">
    <source>
        <dbReference type="ARBA" id="ARBA00022786"/>
    </source>
</evidence>
<proteinExistence type="evidence at transcript level"/>
<reference evidence="11" key="1">
    <citation type="journal article" date="2011" name="Genome Res.">
        <title>Deep small RNA sequencing from the nematode Ascaris reveals conservation, functional diversification, and novel developmental profiles.</title>
        <authorList>
            <person name="Wang J."/>
            <person name="Czech B."/>
            <person name="Crunk A."/>
            <person name="Wallace A."/>
            <person name="Mitreva M."/>
            <person name="Hannon G.J."/>
            <person name="Davis R.E."/>
        </authorList>
    </citation>
    <scope>NUCLEOTIDE SEQUENCE</scope>
</reference>
<dbReference type="MEROPS" id="C65.A01"/>
<name>F1KYZ3_ASCSU</name>
<organism evidence="11">
    <name type="scientific">Ascaris suum</name>
    <name type="common">Pig roundworm</name>
    <name type="synonym">Ascaris lumbricoides</name>
    <dbReference type="NCBI Taxonomy" id="6253"/>
    <lineage>
        <taxon>Eukaryota</taxon>
        <taxon>Metazoa</taxon>
        <taxon>Ecdysozoa</taxon>
        <taxon>Nematoda</taxon>
        <taxon>Chromadorea</taxon>
        <taxon>Rhabditida</taxon>
        <taxon>Spirurina</taxon>
        <taxon>Ascaridomorpha</taxon>
        <taxon>Ascaridoidea</taxon>
        <taxon>Ascarididae</taxon>
        <taxon>Ascaris</taxon>
    </lineage>
</organism>
<feature type="active site" description="Nucleophile" evidence="8">
    <location>
        <position position="123"/>
    </location>
</feature>
<keyword evidence="3 7" id="KW-0645">Protease</keyword>
<evidence type="ECO:0000259" key="10">
    <source>
        <dbReference type="PROSITE" id="PS50802"/>
    </source>
</evidence>
<evidence type="ECO:0000313" key="11">
    <source>
        <dbReference type="EMBL" id="ADY43097.1"/>
    </source>
</evidence>
<evidence type="ECO:0000256" key="6">
    <source>
        <dbReference type="ARBA" id="ARBA00022807"/>
    </source>
</evidence>
<dbReference type="Gene3D" id="3.30.200.60">
    <property type="entry name" value="Peptidase C65 Otubain, subdomain 1"/>
    <property type="match status" value="1"/>
</dbReference>
<evidence type="ECO:0000256" key="9">
    <source>
        <dbReference type="PIRSR" id="PIRSR013503-2"/>
    </source>
</evidence>